<evidence type="ECO:0000313" key="3">
    <source>
        <dbReference type="Proteomes" id="UP001165065"/>
    </source>
</evidence>
<feature type="compositionally biased region" description="Acidic residues" evidence="1">
    <location>
        <begin position="127"/>
        <end position="139"/>
    </location>
</feature>
<evidence type="ECO:0000256" key="1">
    <source>
        <dbReference type="SAM" id="MobiDB-lite"/>
    </source>
</evidence>
<feature type="compositionally biased region" description="Basic and acidic residues" evidence="1">
    <location>
        <begin position="104"/>
        <end position="116"/>
    </location>
</feature>
<protein>
    <submittedName>
        <fullName evidence="2">Uncharacterized protein</fullName>
    </submittedName>
</protein>
<feature type="compositionally biased region" description="Gly residues" evidence="1">
    <location>
        <begin position="80"/>
        <end position="89"/>
    </location>
</feature>
<feature type="compositionally biased region" description="Polar residues" evidence="1">
    <location>
        <begin position="57"/>
        <end position="76"/>
    </location>
</feature>
<dbReference type="EMBL" id="BRYA01000239">
    <property type="protein sequence ID" value="GMI45227.1"/>
    <property type="molecule type" value="Genomic_DNA"/>
</dbReference>
<comment type="caution">
    <text evidence="2">The sequence shown here is derived from an EMBL/GenBank/DDBJ whole genome shotgun (WGS) entry which is preliminary data.</text>
</comment>
<feature type="region of interest" description="Disordered" evidence="1">
    <location>
        <begin position="1"/>
        <end position="139"/>
    </location>
</feature>
<dbReference type="Proteomes" id="UP001165065">
    <property type="component" value="Unassembled WGS sequence"/>
</dbReference>
<accession>A0A9W7GJP3</accession>
<proteinExistence type="predicted"/>
<organism evidence="2 3">
    <name type="scientific">Triparma columacea</name>
    <dbReference type="NCBI Taxonomy" id="722753"/>
    <lineage>
        <taxon>Eukaryota</taxon>
        <taxon>Sar</taxon>
        <taxon>Stramenopiles</taxon>
        <taxon>Ochrophyta</taxon>
        <taxon>Bolidophyceae</taxon>
        <taxon>Parmales</taxon>
        <taxon>Triparmaceae</taxon>
        <taxon>Triparma</taxon>
    </lineage>
</organism>
<keyword evidence="3" id="KW-1185">Reference proteome</keyword>
<feature type="compositionally biased region" description="Acidic residues" evidence="1">
    <location>
        <begin position="22"/>
        <end position="32"/>
    </location>
</feature>
<dbReference type="AlphaFoldDB" id="A0A9W7GJP3"/>
<sequence>MGGLVQDSDDDDGSSSSSGESSSEDDDDDEEESSKKNVWGGGVAFRTGVSDGGGDQSGNKTLAQDSSIGLPSSYSFQAPRGGGGGGGGDENLFVSSNIGATGSGRDESKQRFNIQDDKEESSSSGEDSGEDESLPDFLN</sequence>
<gene>
    <name evidence="2" type="ORF">TrCOL_g3361</name>
</gene>
<reference evidence="3" key="1">
    <citation type="journal article" date="2023" name="Commun. Biol.">
        <title>Genome analysis of Parmales, the sister group of diatoms, reveals the evolutionary specialization of diatoms from phago-mixotrophs to photoautotrophs.</title>
        <authorList>
            <person name="Ban H."/>
            <person name="Sato S."/>
            <person name="Yoshikawa S."/>
            <person name="Yamada K."/>
            <person name="Nakamura Y."/>
            <person name="Ichinomiya M."/>
            <person name="Sato N."/>
            <person name="Blanc-Mathieu R."/>
            <person name="Endo H."/>
            <person name="Kuwata A."/>
            <person name="Ogata H."/>
        </authorList>
    </citation>
    <scope>NUCLEOTIDE SEQUENCE [LARGE SCALE GENOMIC DNA]</scope>
</reference>
<evidence type="ECO:0000313" key="2">
    <source>
        <dbReference type="EMBL" id="GMI45227.1"/>
    </source>
</evidence>
<name>A0A9W7GJP3_9STRA</name>